<dbReference type="HOGENOM" id="CLU_337762_0_0_1"/>
<gene>
    <name evidence="1" type="ORF">THOM_0549</name>
</gene>
<name>L7JZP4_TRAHO</name>
<dbReference type="VEuPathDB" id="MicrosporidiaDB:THOM_0549"/>
<evidence type="ECO:0000313" key="1">
    <source>
        <dbReference type="EMBL" id="ELQ76521.1"/>
    </source>
</evidence>
<reference evidence="1 2" key="1">
    <citation type="journal article" date="2012" name="PLoS Pathog.">
        <title>The genome of the obligate intracellular parasite Trachipleistophora hominis: new insights into microsporidian genome dynamics and reductive evolution.</title>
        <authorList>
            <person name="Heinz E."/>
            <person name="Williams T.A."/>
            <person name="Nakjang S."/>
            <person name="Noel C.J."/>
            <person name="Swan D.C."/>
            <person name="Goldberg A.V."/>
            <person name="Harris S.R."/>
            <person name="Weinmaier T."/>
            <person name="Markert S."/>
            <person name="Becher D."/>
            <person name="Bernhardt J."/>
            <person name="Dagan T."/>
            <person name="Hacker C."/>
            <person name="Lucocq J.M."/>
            <person name="Schweder T."/>
            <person name="Rattei T."/>
            <person name="Hall N."/>
            <person name="Hirt R.P."/>
            <person name="Embley T.M."/>
        </authorList>
    </citation>
    <scope>NUCLEOTIDE SEQUENCE [LARGE SCALE GENOMIC DNA]</scope>
</reference>
<accession>L7JZP4</accession>
<dbReference type="InParanoid" id="L7JZP4"/>
<dbReference type="EMBL" id="JH993845">
    <property type="protein sequence ID" value="ELQ76521.1"/>
    <property type="molecule type" value="Genomic_DNA"/>
</dbReference>
<dbReference type="OMA" id="YDILHQL"/>
<keyword evidence="2" id="KW-1185">Reference proteome</keyword>
<dbReference type="Proteomes" id="UP000011185">
    <property type="component" value="Unassembled WGS sequence"/>
</dbReference>
<dbReference type="AlphaFoldDB" id="L7JZP4"/>
<sequence>MKDDSSYNYNTIKKKLSDGSILSLDALSEMLKDDSSLLLKLYKEVGNIAIRYKEVNLISLKELLCYGGVIDKLDLELPVIQPVIDYLEINLQKRWGELMNLEELPLYIHKLSSHVKLRIIEMMSEWLNKWNEGSVSLHTNDISSDTNIELCSMEDISDWVTKFSDDMVSKNNPLGSGMLVNMNMSMNTSNADKQIKLTHKSENDLNIKYNEVVNDRAIMNKQENINNIIVNKTTKSNAIKHIKTLVQNLSQTELNNLKLDEYTTSFFIPSVKESFLIPKLFSIEKIIVNDILWNKNYNLLKNKIKTYVNEQSTDNINILLFKLLFGCQMKLSYKDSLILIDKICLDCLVFFLTRNSSTDISQLVYLMEQRRFFYVLILSGKNKISREIIEVINSSVESVNDENYIDKDQVEQLILNVSQDCKYDEMNNGGEDDYADPGLEKSKWCNSYLDAKKLGKRLKKNTSCINYSQARNNQEIGTSDLNNSSCPFVSFICGEVKKFKNIDIEPMDYILYTIKTKQVSSEEKKILEELNVSSYKEIMKEECHSKLHNKPQYEVNEIKEKPFHTKYLSYFFRVKTQNTKVFDYLLTHLPSMNSLNCLKTLTMVFSNKIFYENDFLSDDISDNNKYKSFQHENGDNDACDDAKENPSIEVKNEKHLAKQTFDNYVNSKYNQYKYTFHKLVKTLPKRHVAEILNFPYNLNSFTPCINHFTFNLKKFYQKITYHTVAYRFLNEMKYKNDFLLIILSDKRYDILHQLKFLSELKEKDINETTHQIILNFYLTRVLNSDFVEESHIMYVKEMLDYLLTIQMSTETKRCYDNVLLRTKQYMSIMGLELKVRNVRTTEN</sequence>
<protein>
    <submittedName>
        <fullName evidence="1">Uncharacterized protein</fullName>
    </submittedName>
</protein>
<dbReference type="OrthoDB" id="10446915at2759"/>
<organism evidence="1 2">
    <name type="scientific">Trachipleistophora hominis</name>
    <name type="common">Microsporidian parasite</name>
    <dbReference type="NCBI Taxonomy" id="72359"/>
    <lineage>
        <taxon>Eukaryota</taxon>
        <taxon>Fungi</taxon>
        <taxon>Fungi incertae sedis</taxon>
        <taxon>Microsporidia</taxon>
        <taxon>Pleistophoridae</taxon>
        <taxon>Trachipleistophora</taxon>
    </lineage>
</organism>
<evidence type="ECO:0000313" key="2">
    <source>
        <dbReference type="Proteomes" id="UP000011185"/>
    </source>
</evidence>
<proteinExistence type="predicted"/>